<dbReference type="InterPro" id="IPR003399">
    <property type="entry name" value="Mce/MlaD"/>
</dbReference>
<feature type="chain" id="PRO_5033012240" evidence="1">
    <location>
        <begin position="32"/>
        <end position="361"/>
    </location>
</feature>
<dbReference type="EMBL" id="VCQU01000007">
    <property type="protein sequence ID" value="NMN97568.1"/>
    <property type="molecule type" value="Genomic_DNA"/>
</dbReference>
<feature type="domain" description="Mce/MlaD" evidence="2">
    <location>
        <begin position="48"/>
        <end position="128"/>
    </location>
</feature>
<accession>A0A848KIG2</accession>
<comment type="caution">
    <text evidence="3">The sequence shown here is derived from an EMBL/GenBank/DDBJ whole genome shotgun (WGS) entry which is preliminary data.</text>
</comment>
<gene>
    <name evidence="3" type="ORF">FGL95_21250</name>
</gene>
<evidence type="ECO:0000313" key="4">
    <source>
        <dbReference type="Proteomes" id="UP000535543"/>
    </source>
</evidence>
<dbReference type="PANTHER" id="PTHR33371">
    <property type="entry name" value="INTERMEMBRANE PHOSPHOLIPID TRANSPORT SYSTEM BINDING PROTEIN MLAD-RELATED"/>
    <property type="match status" value="1"/>
</dbReference>
<dbReference type="Proteomes" id="UP000535543">
    <property type="component" value="Unassembled WGS sequence"/>
</dbReference>
<feature type="signal peptide" evidence="1">
    <location>
        <begin position="1"/>
        <end position="31"/>
    </location>
</feature>
<organism evidence="3 4">
    <name type="scientific">Antrihabitans stalactiti</name>
    <dbReference type="NCBI Taxonomy" id="2584121"/>
    <lineage>
        <taxon>Bacteria</taxon>
        <taxon>Bacillati</taxon>
        <taxon>Actinomycetota</taxon>
        <taxon>Actinomycetes</taxon>
        <taxon>Mycobacteriales</taxon>
        <taxon>Nocardiaceae</taxon>
        <taxon>Antrihabitans</taxon>
    </lineage>
</organism>
<dbReference type="Pfam" id="PF02470">
    <property type="entry name" value="MlaD"/>
    <property type="match status" value="1"/>
</dbReference>
<dbReference type="AlphaFoldDB" id="A0A848KIG2"/>
<proteinExistence type="predicted"/>
<reference evidence="3 4" key="2">
    <citation type="submission" date="2020-06" db="EMBL/GenBank/DDBJ databases">
        <title>Antribacter stalactiti gen. nov., sp. nov., a new member of the family Nacardiaceae isolated from a cave.</title>
        <authorList>
            <person name="Kim I.S."/>
        </authorList>
    </citation>
    <scope>NUCLEOTIDE SEQUENCE [LARGE SCALE GENOMIC DNA]</scope>
    <source>
        <strain evidence="3 4">YC2-7</strain>
    </source>
</reference>
<evidence type="ECO:0000313" key="3">
    <source>
        <dbReference type="EMBL" id="NMN97568.1"/>
    </source>
</evidence>
<evidence type="ECO:0000256" key="1">
    <source>
        <dbReference type="SAM" id="SignalP"/>
    </source>
</evidence>
<keyword evidence="4" id="KW-1185">Reference proteome</keyword>
<protein>
    <submittedName>
        <fullName evidence="3">MCE family protein</fullName>
    </submittedName>
</protein>
<reference evidence="3 4" key="1">
    <citation type="submission" date="2019-05" db="EMBL/GenBank/DDBJ databases">
        <authorList>
            <person name="Lee S.D."/>
        </authorList>
    </citation>
    <scope>NUCLEOTIDE SEQUENCE [LARGE SCALE GENOMIC DNA]</scope>
    <source>
        <strain evidence="3 4">YC2-7</strain>
    </source>
</reference>
<sequence>MTAASRVRFARRLVRVVVPLVAAALALNSCAFDPSSVPLPGTTVSGETYRVRIEFENALNLPARAKVASNGIQVGTLRAVTLVNPTEAHEGYVVADVDIAKSVKLPRTTTAELRQATVLGDIYIALITPSNGYDNPIPNGGTITRQQTKPALQVEDTMAGIATFVQGGAIHEMQDIINRMNSVLPADPKETARIFQVVGANVEDVSAHLDQADAFLDGMQATTGVVMEDSDILAELLTEAGVTQATNAMTSLIGLLGLYDGFAAITRSLAWVSPLAAAGNAAARAFMPLAFTARPLDLKAPSNLNKLVELIREKVIPFADHGPKVNIVGADIEGSPAGAGLSKDGQVDRIIDTLRMIGAVR</sequence>
<evidence type="ECO:0000259" key="2">
    <source>
        <dbReference type="Pfam" id="PF02470"/>
    </source>
</evidence>
<dbReference type="InterPro" id="IPR052336">
    <property type="entry name" value="MlaD_Phospholipid_Transporter"/>
</dbReference>
<keyword evidence="1" id="KW-0732">Signal</keyword>
<dbReference type="PANTHER" id="PTHR33371:SF4">
    <property type="entry name" value="INTERMEMBRANE PHOSPHOLIPID TRANSPORT SYSTEM BINDING PROTEIN MLAD"/>
    <property type="match status" value="1"/>
</dbReference>
<name>A0A848KIG2_9NOCA</name>